<dbReference type="EMBL" id="JXRA01000110">
    <property type="protein sequence ID" value="KIO75246.1"/>
    <property type="molecule type" value="Genomic_DNA"/>
</dbReference>
<dbReference type="RefSeq" id="WP_041885559.1">
    <property type="nucleotide sequence ID" value="NZ_CP157278.1"/>
</dbReference>
<organism evidence="1 2">
    <name type="scientific">Pedobacter lusitanus</name>
    <dbReference type="NCBI Taxonomy" id="1503925"/>
    <lineage>
        <taxon>Bacteria</taxon>
        <taxon>Pseudomonadati</taxon>
        <taxon>Bacteroidota</taxon>
        <taxon>Sphingobacteriia</taxon>
        <taxon>Sphingobacteriales</taxon>
        <taxon>Sphingobacteriaceae</taxon>
        <taxon>Pedobacter</taxon>
    </lineage>
</organism>
<keyword evidence="2" id="KW-1185">Reference proteome</keyword>
<reference evidence="1 2" key="1">
    <citation type="submission" date="2015-01" db="EMBL/GenBank/DDBJ databases">
        <title>Draft genome sequence of Pedobacter sp. NL19 isolated from sludge of an effluent treatment pond in an abandoned uranium mine.</title>
        <authorList>
            <person name="Santos T."/>
            <person name="Caetano T."/>
            <person name="Covas C."/>
            <person name="Cruz A."/>
            <person name="Mendo S."/>
        </authorList>
    </citation>
    <scope>NUCLEOTIDE SEQUENCE [LARGE SCALE GENOMIC DNA]</scope>
    <source>
        <strain evidence="1 2">NL19</strain>
    </source>
</reference>
<name>A0A0D0GLF6_9SPHI</name>
<evidence type="ECO:0000313" key="2">
    <source>
        <dbReference type="Proteomes" id="UP000032049"/>
    </source>
</evidence>
<dbReference type="Proteomes" id="UP000032049">
    <property type="component" value="Unassembled WGS sequence"/>
</dbReference>
<evidence type="ECO:0000313" key="1">
    <source>
        <dbReference type="EMBL" id="KIO75246.1"/>
    </source>
</evidence>
<accession>A0A0D0GLF6</accession>
<protein>
    <submittedName>
        <fullName evidence="1">Uncharacterized protein</fullName>
    </submittedName>
</protein>
<dbReference type="STRING" id="1503925.TH53_21790"/>
<gene>
    <name evidence="1" type="ORF">TH53_21790</name>
</gene>
<dbReference type="AlphaFoldDB" id="A0A0D0GLF6"/>
<sequence length="133" mass="15062">MEKEYLNALLGDIEKSVIPEEKISLLTILIKDLVQEDIEKTKTIESIKQALELSSLAHNALLKNNQLLARSLEELSKSVAISAGHVTRFMDSVSQISDAVPRNINDITNLYEMVMQIYEHIDKVEARLTRTLK</sequence>
<dbReference type="OrthoDB" id="367883at2"/>
<proteinExistence type="predicted"/>
<comment type="caution">
    <text evidence="1">The sequence shown here is derived from an EMBL/GenBank/DDBJ whole genome shotgun (WGS) entry which is preliminary data.</text>
</comment>